<evidence type="ECO:0000313" key="2">
    <source>
        <dbReference type="Proteomes" id="UP000324853"/>
    </source>
</evidence>
<accession>A0A5S4X4U4</accession>
<dbReference type="Proteomes" id="UP000324853">
    <property type="component" value="Unassembled WGS sequence"/>
</dbReference>
<gene>
    <name evidence="1" type="ORF">FXB38_04650</name>
</gene>
<dbReference type="OrthoDB" id="8233390at2"/>
<reference evidence="1 2" key="1">
    <citation type="submission" date="2019-08" db="EMBL/GenBank/DDBJ databases">
        <title>Bradyrhizobium hipponensis sp. nov., a rhizobium isolated from a Lupinus angustifolius root nodule in Tunisia.</title>
        <authorList>
            <person name="Off K."/>
            <person name="Rejili M."/>
            <person name="Mars M."/>
            <person name="Brachmann A."/>
            <person name="Marin M."/>
        </authorList>
    </citation>
    <scope>NUCLEOTIDE SEQUENCE [LARGE SCALE GENOMIC DNA]</scope>
    <source>
        <strain evidence="1 2">CTAW11</strain>
    </source>
</reference>
<protein>
    <submittedName>
        <fullName evidence="1">Uncharacterized protein</fullName>
    </submittedName>
</protein>
<sequence length="128" mass="14385">MFRNLFTVALMVWTGPVLAHDHNRADLSKWFEKLHDRKGDLCCDGSESMHLSEVDWEINGNRYRVRVPTTSGGFQRAMAGAPNVETEWVHVPDDAVIAEPNRANVTLVWPLYGPMGVSVRCFVPGTMT</sequence>
<name>A0A5S4X4U4_9BRAD</name>
<dbReference type="AlphaFoldDB" id="A0A5S4X4U4"/>
<dbReference type="RefSeq" id="WP_148749592.1">
    <property type="nucleotide sequence ID" value="NZ_VSSR01000008.1"/>
</dbReference>
<proteinExistence type="predicted"/>
<comment type="caution">
    <text evidence="1">The sequence shown here is derived from an EMBL/GenBank/DDBJ whole genome shotgun (WGS) entry which is preliminary data.</text>
</comment>
<keyword evidence="2" id="KW-1185">Reference proteome</keyword>
<dbReference type="EMBL" id="VSSR01000008">
    <property type="protein sequence ID" value="TYL87414.1"/>
    <property type="molecule type" value="Genomic_DNA"/>
</dbReference>
<evidence type="ECO:0000313" key="1">
    <source>
        <dbReference type="EMBL" id="TYL87414.1"/>
    </source>
</evidence>
<organism evidence="1 2">
    <name type="scientific">Bradyrhizobium cytisi</name>
    <dbReference type="NCBI Taxonomy" id="515489"/>
    <lineage>
        <taxon>Bacteria</taxon>
        <taxon>Pseudomonadati</taxon>
        <taxon>Pseudomonadota</taxon>
        <taxon>Alphaproteobacteria</taxon>
        <taxon>Hyphomicrobiales</taxon>
        <taxon>Nitrobacteraceae</taxon>
        <taxon>Bradyrhizobium</taxon>
    </lineage>
</organism>